<dbReference type="InterPro" id="IPR007730">
    <property type="entry name" value="SPOR-like_dom"/>
</dbReference>
<dbReference type="EMBL" id="LT629763">
    <property type="protein sequence ID" value="SDR91223.1"/>
    <property type="molecule type" value="Genomic_DNA"/>
</dbReference>
<gene>
    <name evidence="4" type="ORF">SAMN05216271_0716</name>
</gene>
<dbReference type="PANTHER" id="PTHR38687:SF1">
    <property type="entry name" value="CELL DIVISION PROTEIN DEDD"/>
    <property type="match status" value="1"/>
</dbReference>
<evidence type="ECO:0000313" key="5">
    <source>
        <dbReference type="Proteomes" id="UP000243413"/>
    </source>
</evidence>
<dbReference type="GO" id="GO:0042834">
    <property type="term" value="F:peptidoglycan binding"/>
    <property type="evidence" value="ECO:0007669"/>
    <property type="project" value="InterPro"/>
</dbReference>
<dbReference type="AlphaFoldDB" id="A0A1H1MWH4"/>
<dbReference type="STRING" id="472181.SAMN05216271_0716"/>
<dbReference type="GO" id="GO:0032506">
    <property type="term" value="P:cytokinetic process"/>
    <property type="evidence" value="ECO:0007669"/>
    <property type="project" value="TreeGrafter"/>
</dbReference>
<evidence type="ECO:0000259" key="3">
    <source>
        <dbReference type="PROSITE" id="PS51724"/>
    </source>
</evidence>
<evidence type="ECO:0000256" key="1">
    <source>
        <dbReference type="SAM" id="MobiDB-lite"/>
    </source>
</evidence>
<evidence type="ECO:0000256" key="2">
    <source>
        <dbReference type="SAM" id="Phobius"/>
    </source>
</evidence>
<feature type="domain" description="SPOR" evidence="3">
    <location>
        <begin position="115"/>
        <end position="194"/>
    </location>
</feature>
<feature type="transmembrane region" description="Helical" evidence="2">
    <location>
        <begin position="9"/>
        <end position="27"/>
    </location>
</feature>
<dbReference type="InterPro" id="IPR036680">
    <property type="entry name" value="SPOR-like_sf"/>
</dbReference>
<dbReference type="SUPFAM" id="SSF110997">
    <property type="entry name" value="Sporulation related repeat"/>
    <property type="match status" value="1"/>
</dbReference>
<dbReference type="Proteomes" id="UP000243413">
    <property type="component" value="Chromosome I"/>
</dbReference>
<dbReference type="Pfam" id="PF05036">
    <property type="entry name" value="SPOR"/>
    <property type="match status" value="1"/>
</dbReference>
<organism evidence="4 5">
    <name type="scientific">Halopseudomonas sabulinigri</name>
    <dbReference type="NCBI Taxonomy" id="472181"/>
    <lineage>
        <taxon>Bacteria</taxon>
        <taxon>Pseudomonadati</taxon>
        <taxon>Pseudomonadota</taxon>
        <taxon>Gammaproteobacteria</taxon>
        <taxon>Pseudomonadales</taxon>
        <taxon>Pseudomonadaceae</taxon>
        <taxon>Halopseudomonas</taxon>
    </lineage>
</organism>
<dbReference type="OrthoDB" id="7069135at2"/>
<sequence>MDEGLKQRIIGALVLIVAAVVFLPMLLSGQDETVEVVVDVPEQPVLDQQPIAPAEPVPLPQPPQVPEIPAADTVIEQPAAEVSPAQPPTEPAVADEASAEPVKEPEPAPVAPPAAVASGDWVIQLGSFSSSANAEGLSETLRKQGYNAYTHSVTVQGNAITRVYVGPLASREAANRLRDELASKRGSKGLVVAYDADSGRG</sequence>
<dbReference type="PROSITE" id="PS51724">
    <property type="entry name" value="SPOR"/>
    <property type="match status" value="1"/>
</dbReference>
<evidence type="ECO:0000313" key="4">
    <source>
        <dbReference type="EMBL" id="SDR91223.1"/>
    </source>
</evidence>
<dbReference type="PANTHER" id="PTHR38687">
    <property type="entry name" value="CELL DIVISION PROTEIN DEDD-RELATED"/>
    <property type="match status" value="1"/>
</dbReference>
<name>A0A1H1MWH4_9GAMM</name>
<keyword evidence="2" id="KW-0812">Transmembrane</keyword>
<accession>A0A1H1MWH4</accession>
<protein>
    <submittedName>
        <fullName evidence="4">DedD protein</fullName>
    </submittedName>
</protein>
<feature type="region of interest" description="Disordered" evidence="1">
    <location>
        <begin position="80"/>
        <end position="112"/>
    </location>
</feature>
<reference evidence="5" key="1">
    <citation type="submission" date="2016-10" db="EMBL/GenBank/DDBJ databases">
        <authorList>
            <person name="Varghese N."/>
            <person name="Submissions S."/>
        </authorList>
    </citation>
    <scope>NUCLEOTIDE SEQUENCE [LARGE SCALE GENOMIC DNA]</scope>
    <source>
        <strain evidence="5">JCM 14963</strain>
    </source>
</reference>
<dbReference type="Gene3D" id="3.30.70.1070">
    <property type="entry name" value="Sporulation related repeat"/>
    <property type="match status" value="1"/>
</dbReference>
<proteinExistence type="predicted"/>
<dbReference type="RefSeq" id="WP_092283903.1">
    <property type="nucleotide sequence ID" value="NZ_LT629763.1"/>
</dbReference>
<dbReference type="GO" id="GO:0030428">
    <property type="term" value="C:cell septum"/>
    <property type="evidence" value="ECO:0007669"/>
    <property type="project" value="TreeGrafter"/>
</dbReference>
<keyword evidence="2" id="KW-0472">Membrane</keyword>
<dbReference type="GO" id="GO:0032153">
    <property type="term" value="C:cell division site"/>
    <property type="evidence" value="ECO:0007669"/>
    <property type="project" value="TreeGrafter"/>
</dbReference>
<dbReference type="InterPro" id="IPR052521">
    <property type="entry name" value="Cell_div_SPOR-domain"/>
</dbReference>
<keyword evidence="2" id="KW-1133">Transmembrane helix</keyword>